<dbReference type="InterPro" id="IPR017261">
    <property type="entry name" value="DNA_mismatch_repair_MutS/MSH"/>
</dbReference>
<comment type="caution">
    <text evidence="7">The sequence shown here is derived from an EMBL/GenBank/DDBJ whole genome shotgun (WGS) entry which is preliminary data.</text>
</comment>
<feature type="domain" description="DNA mismatch repair proteins mutS family" evidence="6">
    <location>
        <begin position="581"/>
        <end position="597"/>
    </location>
</feature>
<dbReference type="InterPro" id="IPR036678">
    <property type="entry name" value="MutS_con_dom_sf"/>
</dbReference>
<keyword evidence="3" id="KW-0067">ATP-binding</keyword>
<sequence>IDPNDEHNIGLSWLQLSTGEFNLSKTTISSLSSELVRLSPSEILVSRSTADLFKTKLKGYITTPCDDYFFELEPSKNILDKQFGSEFDLDQCVNVEITSSGALLQYILKTQKGKIPRFDTPNTTNVNAVMAIDASTRRSLELTKTLGGTRTGSLLAVMDRTVTGPGARLLLQKLQTPSTVASEIEDRLDAVEFFVGKLSLMNDVRDLLRNTHDVERSLQRLHLDRGTPVDLYELATSMDRIKMISKMISINSKTKIPSLLKEQLQKMSPGLFDEICKTLLSAIKPVQESTSNISEGGYITDGFSKELDDKRYFIEHSESEVDRLKEEYKLVTKINSLKIKFNNQVGYFVEVNTSQADKLKNSLKSDGVRQMQSTATCVRFRTNKLYKLEDDMSNAKSESINIEKKIFDDLKTRVLAVNDVIVESARALSQIDVFCSLATLARENQYSRPIINDKGLYIVKNGRHPIVEQARLIIRDDKSRSALSGVFVGNDCILDDDKSSLLLVTGPNMGGKSTYLRQNALIAIMAQMGSFVPADKGTSLNIVDKLFSRVGASDELANDRSTFMVEMTETANILQQATNRSLVIIDEIGRGTATLDGLAIAWSVLEYLHNVIKCKGLFATHFHELTDLAGTSLPRVSPCSLGVSISGRDLIFNYRVEPRACDESYGVHVARLAGLPDACIDRAEHLLTCLKDFDKKNLNIQIIKNQTEVKPAKSGRKKK</sequence>
<evidence type="ECO:0000256" key="2">
    <source>
        <dbReference type="ARBA" id="ARBA00022741"/>
    </source>
</evidence>
<comment type="similarity">
    <text evidence="1">Belongs to the DNA mismatch repair MutS family.</text>
</comment>
<evidence type="ECO:0000256" key="3">
    <source>
        <dbReference type="ARBA" id="ARBA00022840"/>
    </source>
</evidence>
<dbReference type="Gene3D" id="3.30.420.110">
    <property type="entry name" value="MutS, connector domain"/>
    <property type="match status" value="1"/>
</dbReference>
<proteinExistence type="inferred from homology"/>
<evidence type="ECO:0000313" key="7">
    <source>
        <dbReference type="EMBL" id="KAL0487964.1"/>
    </source>
</evidence>
<dbReference type="GO" id="GO:0043504">
    <property type="term" value="P:mitochondrial DNA repair"/>
    <property type="evidence" value="ECO:0007669"/>
    <property type="project" value="TreeGrafter"/>
</dbReference>
<dbReference type="SMART" id="SM00534">
    <property type="entry name" value="MUTSac"/>
    <property type="match status" value="1"/>
</dbReference>
<dbReference type="GO" id="GO:0006298">
    <property type="term" value="P:mismatch repair"/>
    <property type="evidence" value="ECO:0007669"/>
    <property type="project" value="InterPro"/>
</dbReference>
<keyword evidence="5" id="KW-0234">DNA repair</keyword>
<dbReference type="GO" id="GO:0005524">
    <property type="term" value="F:ATP binding"/>
    <property type="evidence" value="ECO:0007669"/>
    <property type="project" value="UniProtKB-KW"/>
</dbReference>
<feature type="non-terminal residue" evidence="7">
    <location>
        <position position="1"/>
    </location>
</feature>
<evidence type="ECO:0000256" key="5">
    <source>
        <dbReference type="ARBA" id="ARBA00023204"/>
    </source>
</evidence>
<dbReference type="InterPro" id="IPR007860">
    <property type="entry name" value="DNA_mmatch_repair_MutS_con_dom"/>
</dbReference>
<name>A0AAW2ZH07_9EUKA</name>
<dbReference type="Gene3D" id="1.10.1420.10">
    <property type="match status" value="2"/>
</dbReference>
<keyword evidence="8" id="KW-1185">Reference proteome</keyword>
<reference evidence="7 8" key="1">
    <citation type="submission" date="2024-03" db="EMBL/GenBank/DDBJ databases">
        <title>The Acrasis kona genome and developmental transcriptomes reveal deep origins of eukaryotic multicellular pathways.</title>
        <authorList>
            <person name="Sheikh S."/>
            <person name="Fu C.-J."/>
            <person name="Brown M.W."/>
            <person name="Baldauf S.L."/>
        </authorList>
    </citation>
    <scope>NUCLEOTIDE SEQUENCE [LARGE SCALE GENOMIC DNA]</scope>
    <source>
        <strain evidence="7 8">ATCC MYA-3509</strain>
    </source>
</reference>
<dbReference type="InterPro" id="IPR036187">
    <property type="entry name" value="DNA_mismatch_repair_MutS_sf"/>
</dbReference>
<organism evidence="7 8">
    <name type="scientific">Acrasis kona</name>
    <dbReference type="NCBI Taxonomy" id="1008807"/>
    <lineage>
        <taxon>Eukaryota</taxon>
        <taxon>Discoba</taxon>
        <taxon>Heterolobosea</taxon>
        <taxon>Tetramitia</taxon>
        <taxon>Eutetramitia</taxon>
        <taxon>Acrasidae</taxon>
        <taxon>Acrasis</taxon>
    </lineage>
</organism>
<dbReference type="EMBL" id="JAOPGA020001389">
    <property type="protein sequence ID" value="KAL0487964.1"/>
    <property type="molecule type" value="Genomic_DNA"/>
</dbReference>
<keyword evidence="4" id="KW-0238">DNA-binding</keyword>
<dbReference type="PROSITE" id="PS00486">
    <property type="entry name" value="DNA_MISMATCH_REPAIR_2"/>
    <property type="match status" value="1"/>
</dbReference>
<dbReference type="Pfam" id="PF05190">
    <property type="entry name" value="MutS_IV"/>
    <property type="match status" value="1"/>
</dbReference>
<evidence type="ECO:0000256" key="4">
    <source>
        <dbReference type="ARBA" id="ARBA00023125"/>
    </source>
</evidence>
<keyword evidence="5" id="KW-0227">DNA damage</keyword>
<dbReference type="SUPFAM" id="SSF52540">
    <property type="entry name" value="P-loop containing nucleoside triphosphate hydrolases"/>
    <property type="match status" value="1"/>
</dbReference>
<dbReference type="AlphaFoldDB" id="A0AAW2ZH07"/>
<dbReference type="SUPFAM" id="SSF48334">
    <property type="entry name" value="DNA repair protein MutS, domain III"/>
    <property type="match status" value="1"/>
</dbReference>
<gene>
    <name evidence="7" type="ORF">AKO1_015300</name>
</gene>
<evidence type="ECO:0000256" key="1">
    <source>
        <dbReference type="ARBA" id="ARBA00006271"/>
    </source>
</evidence>
<dbReference type="PANTHER" id="PTHR11361:SF34">
    <property type="entry name" value="DNA MISMATCH REPAIR PROTEIN MSH1, MITOCHONDRIAL"/>
    <property type="match status" value="1"/>
</dbReference>
<dbReference type="NCBIfam" id="NF003810">
    <property type="entry name" value="PRK05399.1"/>
    <property type="match status" value="1"/>
</dbReference>
<dbReference type="Pfam" id="PF00488">
    <property type="entry name" value="MutS_V"/>
    <property type="match status" value="1"/>
</dbReference>
<dbReference type="Proteomes" id="UP001431209">
    <property type="component" value="Unassembled WGS sequence"/>
</dbReference>
<protein>
    <recommendedName>
        <fullName evidence="6">DNA mismatch repair proteins mutS family domain-containing protein</fullName>
    </recommendedName>
</protein>
<dbReference type="InterPro" id="IPR027417">
    <property type="entry name" value="P-loop_NTPase"/>
</dbReference>
<dbReference type="Gene3D" id="3.40.50.300">
    <property type="entry name" value="P-loop containing nucleotide triphosphate hydrolases"/>
    <property type="match status" value="1"/>
</dbReference>
<dbReference type="PANTHER" id="PTHR11361">
    <property type="entry name" value="DNA MISMATCH REPAIR PROTEIN MUTS FAMILY MEMBER"/>
    <property type="match status" value="1"/>
</dbReference>
<dbReference type="Pfam" id="PF05188">
    <property type="entry name" value="MutS_II"/>
    <property type="match status" value="1"/>
</dbReference>
<dbReference type="GO" id="GO:0030983">
    <property type="term" value="F:mismatched DNA binding"/>
    <property type="evidence" value="ECO:0007669"/>
    <property type="project" value="InterPro"/>
</dbReference>
<dbReference type="InterPro" id="IPR000432">
    <property type="entry name" value="DNA_mismatch_repair_MutS_C"/>
</dbReference>
<dbReference type="SMART" id="SM00533">
    <property type="entry name" value="MUTSd"/>
    <property type="match status" value="1"/>
</dbReference>
<dbReference type="InterPro" id="IPR007861">
    <property type="entry name" value="DNA_mismatch_repair_MutS_clamp"/>
</dbReference>
<keyword evidence="2" id="KW-0547">Nucleotide-binding</keyword>
<dbReference type="GO" id="GO:0140664">
    <property type="term" value="F:ATP-dependent DNA damage sensor activity"/>
    <property type="evidence" value="ECO:0007669"/>
    <property type="project" value="InterPro"/>
</dbReference>
<dbReference type="InterPro" id="IPR045076">
    <property type="entry name" value="MutS"/>
</dbReference>
<dbReference type="SUPFAM" id="SSF53150">
    <property type="entry name" value="DNA repair protein MutS, domain II"/>
    <property type="match status" value="1"/>
</dbReference>
<dbReference type="Pfam" id="PF05192">
    <property type="entry name" value="MutS_III"/>
    <property type="match status" value="1"/>
</dbReference>
<accession>A0AAW2ZH07</accession>
<evidence type="ECO:0000313" key="8">
    <source>
        <dbReference type="Proteomes" id="UP001431209"/>
    </source>
</evidence>
<dbReference type="InterPro" id="IPR007696">
    <property type="entry name" value="DNA_mismatch_repair_MutS_core"/>
</dbReference>
<dbReference type="GO" id="GO:0005634">
    <property type="term" value="C:nucleus"/>
    <property type="evidence" value="ECO:0007669"/>
    <property type="project" value="TreeGrafter"/>
</dbReference>
<dbReference type="PIRSF" id="PIRSF037677">
    <property type="entry name" value="DNA_mis_repair_Msh6"/>
    <property type="match status" value="1"/>
</dbReference>
<evidence type="ECO:0000259" key="6">
    <source>
        <dbReference type="PROSITE" id="PS00486"/>
    </source>
</evidence>
<dbReference type="GO" id="GO:0005739">
    <property type="term" value="C:mitochondrion"/>
    <property type="evidence" value="ECO:0007669"/>
    <property type="project" value="TreeGrafter"/>
</dbReference>